<dbReference type="EMBL" id="CAIX01000597">
    <property type="protein sequence ID" value="CCI11206.1"/>
    <property type="molecule type" value="Genomic_DNA"/>
</dbReference>
<dbReference type="SUPFAM" id="SSF47370">
    <property type="entry name" value="Bromodomain"/>
    <property type="match status" value="1"/>
</dbReference>
<keyword evidence="5" id="KW-1185">Reference proteome</keyword>
<proteinExistence type="predicted"/>
<dbReference type="InParanoid" id="A0A024FVZ3"/>
<accession>A0A024FVZ3</accession>
<dbReference type="STRING" id="65357.A0A024FVZ3"/>
<sequence length="180" mass="21220">MSNTVSSRMIYAENCAYILDVLTSHEYSWLFWEPVDPVALSIPTYFDLVRNAMDIRKMRSKLEQHLCANPADFSNVENAIISIRKIQGITLFCKSVWIFMIKYSKSAELKFPFLRRHQSNRYSSDKESSWNISVADELCASAKEHKFWEHWEKYSFVARTNRQKRMRHRLYGNVSQACST</sequence>
<evidence type="ECO:0000256" key="1">
    <source>
        <dbReference type="ARBA" id="ARBA00023117"/>
    </source>
</evidence>
<reference evidence="4 5" key="1">
    <citation type="submission" date="2012-05" db="EMBL/GenBank/DDBJ databases">
        <title>Recombination and specialization in a pathogen metapopulation.</title>
        <authorList>
            <person name="Gardiner A."/>
            <person name="Kemen E."/>
            <person name="Schultz-Larsen T."/>
            <person name="MacLean D."/>
            <person name="Van Oosterhout C."/>
            <person name="Jones J.D.G."/>
        </authorList>
    </citation>
    <scope>NUCLEOTIDE SEQUENCE [LARGE SCALE GENOMIC DNA]</scope>
    <source>
        <strain evidence="4 5">Ac Nc2</strain>
    </source>
</reference>
<dbReference type="Proteomes" id="UP000053237">
    <property type="component" value="Unassembled WGS sequence"/>
</dbReference>
<evidence type="ECO:0000259" key="3">
    <source>
        <dbReference type="PROSITE" id="PS50014"/>
    </source>
</evidence>
<dbReference type="AlphaFoldDB" id="A0A024FVZ3"/>
<protein>
    <recommendedName>
        <fullName evidence="3">Bromo domain-containing protein</fullName>
    </recommendedName>
</protein>
<gene>
    <name evidence="4" type="ORF">BN9_125460</name>
</gene>
<dbReference type="OrthoDB" id="21449at2759"/>
<organism evidence="4 5">
    <name type="scientific">Albugo candida</name>
    <dbReference type="NCBI Taxonomy" id="65357"/>
    <lineage>
        <taxon>Eukaryota</taxon>
        <taxon>Sar</taxon>
        <taxon>Stramenopiles</taxon>
        <taxon>Oomycota</taxon>
        <taxon>Peronosporomycetes</taxon>
        <taxon>Albuginales</taxon>
        <taxon>Albuginaceae</taxon>
        <taxon>Albugo</taxon>
    </lineage>
</organism>
<name>A0A024FVZ3_9STRA</name>
<evidence type="ECO:0000256" key="2">
    <source>
        <dbReference type="PROSITE-ProRule" id="PRU00035"/>
    </source>
</evidence>
<evidence type="ECO:0000313" key="5">
    <source>
        <dbReference type="Proteomes" id="UP000053237"/>
    </source>
</evidence>
<keyword evidence="1 2" id="KW-0103">Bromodomain</keyword>
<dbReference type="SMART" id="SM00297">
    <property type="entry name" value="BROMO"/>
    <property type="match status" value="1"/>
</dbReference>
<dbReference type="InterPro" id="IPR036427">
    <property type="entry name" value="Bromodomain-like_sf"/>
</dbReference>
<feature type="domain" description="Bromo" evidence="3">
    <location>
        <begin position="23"/>
        <end position="73"/>
    </location>
</feature>
<comment type="caution">
    <text evidence="4">The sequence shown here is derived from an EMBL/GenBank/DDBJ whole genome shotgun (WGS) entry which is preliminary data.</text>
</comment>
<dbReference type="PROSITE" id="PS50014">
    <property type="entry name" value="BROMODOMAIN_2"/>
    <property type="match status" value="1"/>
</dbReference>
<dbReference type="InterPro" id="IPR001487">
    <property type="entry name" value="Bromodomain"/>
</dbReference>
<dbReference type="Gene3D" id="1.20.920.10">
    <property type="entry name" value="Bromodomain-like"/>
    <property type="match status" value="1"/>
</dbReference>
<evidence type="ECO:0000313" key="4">
    <source>
        <dbReference type="EMBL" id="CCI11206.1"/>
    </source>
</evidence>